<feature type="chain" id="PRO_5011604506" description="HEAT repeat-containing protein" evidence="1">
    <location>
        <begin position="24"/>
        <end position="174"/>
    </location>
</feature>
<evidence type="ECO:0000313" key="3">
    <source>
        <dbReference type="Proteomes" id="UP000198703"/>
    </source>
</evidence>
<name>A0A1H4GF58_9RHOB</name>
<dbReference type="STRING" id="89524.SAMN05444370_1564"/>
<accession>A0A1H4GF58</accession>
<keyword evidence="1" id="KW-0732">Signal</keyword>
<dbReference type="Proteomes" id="UP000198703">
    <property type="component" value="Unassembled WGS sequence"/>
</dbReference>
<reference evidence="2 3" key="1">
    <citation type="submission" date="2016-10" db="EMBL/GenBank/DDBJ databases">
        <authorList>
            <person name="de Groot N.N."/>
        </authorList>
    </citation>
    <scope>NUCLEOTIDE SEQUENCE [LARGE SCALE GENOMIC DNA]</scope>
    <source>
        <strain evidence="2 3">DSM 15345</strain>
    </source>
</reference>
<organism evidence="2 3">
    <name type="scientific">Rubrimonas cliftonensis</name>
    <dbReference type="NCBI Taxonomy" id="89524"/>
    <lineage>
        <taxon>Bacteria</taxon>
        <taxon>Pseudomonadati</taxon>
        <taxon>Pseudomonadota</taxon>
        <taxon>Alphaproteobacteria</taxon>
        <taxon>Rhodobacterales</taxon>
        <taxon>Paracoccaceae</taxon>
        <taxon>Rubrimonas</taxon>
    </lineage>
</organism>
<dbReference type="EMBL" id="FNQM01000056">
    <property type="protein sequence ID" value="SEB07660.1"/>
    <property type="molecule type" value="Genomic_DNA"/>
</dbReference>
<keyword evidence="3" id="KW-1185">Reference proteome</keyword>
<evidence type="ECO:0008006" key="4">
    <source>
        <dbReference type="Google" id="ProtNLM"/>
    </source>
</evidence>
<sequence>MEKGFVMRSALFALVLAVAPLHAAAQSSEGLRHLLALMANDCAIGGARERFRLAAEADPAAARRLFVATLEAGPPAETLDSVRAAAAADHERLAAWAERNRDKAHARAFLADGGQGAYVTRAVRSIELVFRGNAIMGLGLVGRSDDRALVASVVSEDPRYEALARNALAAMLGR</sequence>
<proteinExistence type="predicted"/>
<feature type="signal peptide" evidence="1">
    <location>
        <begin position="1"/>
        <end position="23"/>
    </location>
</feature>
<evidence type="ECO:0000313" key="2">
    <source>
        <dbReference type="EMBL" id="SEB07660.1"/>
    </source>
</evidence>
<evidence type="ECO:0000256" key="1">
    <source>
        <dbReference type="SAM" id="SignalP"/>
    </source>
</evidence>
<gene>
    <name evidence="2" type="ORF">SAMN05444370_1564</name>
</gene>
<dbReference type="AlphaFoldDB" id="A0A1H4GF58"/>
<protein>
    <recommendedName>
        <fullName evidence="4">HEAT repeat-containing protein</fullName>
    </recommendedName>
</protein>